<protein>
    <submittedName>
        <fullName evidence="2">Uncharacterized protein</fullName>
    </submittedName>
</protein>
<dbReference type="AlphaFoldDB" id="A0A915HNN5"/>
<sequence>MNPPEQYEQAIPENLNTPINLSQSVDDQQEIVTFYRNKQRPHFAELINSFAPNHKCVELIIFSLFAEWRKTKFFMLQFTDDVNIFSRRLTPKNRGLVGGDSILHERALKF</sequence>
<evidence type="ECO:0000313" key="2">
    <source>
        <dbReference type="WBParaSite" id="nRc.2.0.1.t03100-RA"/>
    </source>
</evidence>
<reference evidence="2" key="1">
    <citation type="submission" date="2022-11" db="UniProtKB">
        <authorList>
            <consortium name="WormBaseParasite"/>
        </authorList>
    </citation>
    <scope>IDENTIFICATION</scope>
</reference>
<keyword evidence="1" id="KW-1185">Reference proteome</keyword>
<evidence type="ECO:0000313" key="1">
    <source>
        <dbReference type="Proteomes" id="UP000887565"/>
    </source>
</evidence>
<name>A0A915HNN5_ROMCU</name>
<proteinExistence type="predicted"/>
<dbReference type="WBParaSite" id="nRc.2.0.1.t03100-RA">
    <property type="protein sequence ID" value="nRc.2.0.1.t03100-RA"/>
    <property type="gene ID" value="nRc.2.0.1.g03100"/>
</dbReference>
<accession>A0A915HNN5</accession>
<dbReference type="Proteomes" id="UP000887565">
    <property type="component" value="Unplaced"/>
</dbReference>
<organism evidence="1 2">
    <name type="scientific">Romanomermis culicivorax</name>
    <name type="common">Nematode worm</name>
    <dbReference type="NCBI Taxonomy" id="13658"/>
    <lineage>
        <taxon>Eukaryota</taxon>
        <taxon>Metazoa</taxon>
        <taxon>Ecdysozoa</taxon>
        <taxon>Nematoda</taxon>
        <taxon>Enoplea</taxon>
        <taxon>Dorylaimia</taxon>
        <taxon>Mermithida</taxon>
        <taxon>Mermithoidea</taxon>
        <taxon>Mermithidae</taxon>
        <taxon>Romanomermis</taxon>
    </lineage>
</organism>